<proteinExistence type="inferred from homology"/>
<keyword evidence="7" id="KW-0830">Ubiquinone</keyword>
<dbReference type="Pfam" id="PF00205">
    <property type="entry name" value="TPP_enzyme_M"/>
    <property type="match status" value="1"/>
</dbReference>
<dbReference type="InterPro" id="IPR000399">
    <property type="entry name" value="TPP-bd_CS"/>
</dbReference>
<dbReference type="InterPro" id="IPR047211">
    <property type="entry name" value="POXB-like"/>
</dbReference>
<sequence>MSRNVSEQLLEILIEAGVTQVFGVIGDALNAFAQAIHNHEEVEWIGVRHEGNASYAAFAQAELSGNLAVCAGTVGPGALHLINGLYNAKRERSPVLAITGQVPVSQIGTSFHQEVDLEKIYADVCDFQAVIRSPEEAPRVILRAIKEALSNRSVSRIELPADIAEMPCAGDDFIHPLIRSLATLVPADEQIQQLAELIESHREKRISILAGAGCREARAEVLELADKLQAPITHSLRACDIFDHDCPHVAGLTGLIGNPSGYHAVMNTDLLLMLGTDFPYTEYLPHDCTVVQIDTRLPRIGNRVGVKLGIHADIRATLQKLLPHVESHGPSEFHDKIVSSFEDWRQEMRQDADPDRDHEPLHPQIFAGLINEHASDDAIFVVDTGTITVWAARHISFHSERRMIGSFNHGSMAVGLPAALGAQLLYPDREVWALVGDGAFTMAMQDWITIANLGLPIKMLVLHNSSLDLVKLEMEVAGIVPEKDVLEIDVPDLAEYSRWCGAKGVHIEHAKDIEAAIKAAKASSSPFLIDAVVTNGELSMPPKVKLAQATGMAESKLKQAWMALSGDHEQWNNIKEELAAYFDSSDKLHEES</sequence>
<dbReference type="Pfam" id="PF02775">
    <property type="entry name" value="TPP_enzyme_C"/>
    <property type="match status" value="1"/>
</dbReference>
<feature type="domain" description="Thiamine pyrophosphate enzyme central" evidence="4">
    <location>
        <begin position="191"/>
        <end position="321"/>
    </location>
</feature>
<evidence type="ECO:0000259" key="4">
    <source>
        <dbReference type="Pfam" id="PF00205"/>
    </source>
</evidence>
<dbReference type="Gene3D" id="3.40.50.1220">
    <property type="entry name" value="TPP-binding domain"/>
    <property type="match status" value="1"/>
</dbReference>
<dbReference type="PANTHER" id="PTHR42981:SF2">
    <property type="entry name" value="PYRUVATE DEHYDROGENASE [UBIQUINONE]"/>
    <property type="match status" value="1"/>
</dbReference>
<dbReference type="InterPro" id="IPR012000">
    <property type="entry name" value="Thiamin_PyroP_enz_cen_dom"/>
</dbReference>
<feature type="domain" description="Thiamine pyrophosphate enzyme N-terminal TPP-binding" evidence="6">
    <location>
        <begin position="4"/>
        <end position="118"/>
    </location>
</feature>
<reference evidence="7 8" key="1">
    <citation type="submission" date="2019-02" db="EMBL/GenBank/DDBJ databases">
        <title>Deep-cultivation of Planctomycetes and their phenomic and genomic characterization uncovers novel biology.</title>
        <authorList>
            <person name="Wiegand S."/>
            <person name="Jogler M."/>
            <person name="Boedeker C."/>
            <person name="Pinto D."/>
            <person name="Vollmers J."/>
            <person name="Rivas-Marin E."/>
            <person name="Kohn T."/>
            <person name="Peeters S.H."/>
            <person name="Heuer A."/>
            <person name="Rast P."/>
            <person name="Oberbeckmann S."/>
            <person name="Bunk B."/>
            <person name="Jeske O."/>
            <person name="Meyerdierks A."/>
            <person name="Storesund J.E."/>
            <person name="Kallscheuer N."/>
            <person name="Luecker S."/>
            <person name="Lage O.M."/>
            <person name="Pohl T."/>
            <person name="Merkel B.J."/>
            <person name="Hornburger P."/>
            <person name="Mueller R.-W."/>
            <person name="Bruemmer F."/>
            <person name="Labrenz M."/>
            <person name="Spormann A.M."/>
            <person name="Op den Camp H."/>
            <person name="Overmann J."/>
            <person name="Amann R."/>
            <person name="Jetten M.S.M."/>
            <person name="Mascher T."/>
            <person name="Medema M.H."/>
            <person name="Devos D.P."/>
            <person name="Kaster A.-K."/>
            <person name="Ovreas L."/>
            <person name="Rohde M."/>
            <person name="Galperin M.Y."/>
            <person name="Jogler C."/>
        </authorList>
    </citation>
    <scope>NUCLEOTIDE SEQUENCE [LARGE SCALE GENOMIC DNA]</scope>
    <source>
        <strain evidence="7 8">Pan153</strain>
    </source>
</reference>
<evidence type="ECO:0000256" key="1">
    <source>
        <dbReference type="ARBA" id="ARBA00007812"/>
    </source>
</evidence>
<evidence type="ECO:0000256" key="3">
    <source>
        <dbReference type="RuleBase" id="RU362132"/>
    </source>
</evidence>
<dbReference type="PANTHER" id="PTHR42981">
    <property type="entry name" value="PYRUVATE DEHYDROGENASE [UBIQUINONE]"/>
    <property type="match status" value="1"/>
</dbReference>
<evidence type="ECO:0000313" key="7">
    <source>
        <dbReference type="EMBL" id="QDV17329.1"/>
    </source>
</evidence>
<dbReference type="Proteomes" id="UP000320839">
    <property type="component" value="Chromosome"/>
</dbReference>
<keyword evidence="2 3" id="KW-0786">Thiamine pyrophosphate</keyword>
<feature type="domain" description="Thiamine pyrophosphate enzyme TPP-binding" evidence="5">
    <location>
        <begin position="383"/>
        <end position="530"/>
    </location>
</feature>
<dbReference type="InterPro" id="IPR029035">
    <property type="entry name" value="DHS-like_NAD/FAD-binding_dom"/>
</dbReference>
<dbReference type="InterPro" id="IPR011766">
    <property type="entry name" value="TPP_enzyme_TPP-bd"/>
</dbReference>
<protein>
    <submittedName>
        <fullName evidence="7">Pyruvate dehydrogenase [ubiquinone]</fullName>
        <ecNumber evidence="7">1.2.5.1</ecNumber>
    </submittedName>
</protein>
<dbReference type="GO" id="GO:0019752">
    <property type="term" value="P:carboxylic acid metabolic process"/>
    <property type="evidence" value="ECO:0007669"/>
    <property type="project" value="UniProtKB-ARBA"/>
</dbReference>
<evidence type="ECO:0000313" key="8">
    <source>
        <dbReference type="Proteomes" id="UP000320839"/>
    </source>
</evidence>
<dbReference type="CDD" id="cd07039">
    <property type="entry name" value="TPP_PYR_POX"/>
    <property type="match status" value="1"/>
</dbReference>
<dbReference type="GO" id="GO:0000287">
    <property type="term" value="F:magnesium ion binding"/>
    <property type="evidence" value="ECO:0007669"/>
    <property type="project" value="InterPro"/>
</dbReference>
<dbReference type="Gene3D" id="3.40.50.970">
    <property type="match status" value="2"/>
</dbReference>
<keyword evidence="7" id="KW-0670">Pyruvate</keyword>
<dbReference type="RefSeq" id="WP_145455397.1">
    <property type="nucleotide sequence ID" value="NZ_CP036317.1"/>
</dbReference>
<name>A0A518FLX6_9PLAN</name>
<dbReference type="GO" id="GO:0030976">
    <property type="term" value="F:thiamine pyrophosphate binding"/>
    <property type="evidence" value="ECO:0007669"/>
    <property type="project" value="InterPro"/>
</dbReference>
<dbReference type="InterPro" id="IPR047210">
    <property type="entry name" value="TPP_PYR_POXB-like"/>
</dbReference>
<dbReference type="AlphaFoldDB" id="A0A518FLX6"/>
<dbReference type="EMBL" id="CP036317">
    <property type="protein sequence ID" value="QDV17329.1"/>
    <property type="molecule type" value="Genomic_DNA"/>
</dbReference>
<dbReference type="PROSITE" id="PS00187">
    <property type="entry name" value="TPP_ENZYMES"/>
    <property type="match status" value="1"/>
</dbReference>
<dbReference type="InterPro" id="IPR029061">
    <property type="entry name" value="THDP-binding"/>
</dbReference>
<evidence type="ECO:0000259" key="5">
    <source>
        <dbReference type="Pfam" id="PF02775"/>
    </source>
</evidence>
<dbReference type="OrthoDB" id="4494979at2"/>
<accession>A0A518FLX6</accession>
<gene>
    <name evidence="7" type="primary">poxB</name>
    <name evidence="7" type="ORF">Pan153_19640</name>
</gene>
<keyword evidence="7" id="KW-0560">Oxidoreductase</keyword>
<dbReference type="GO" id="GO:0052737">
    <property type="term" value="F:pyruvate dehydrogenase (quinone) activity"/>
    <property type="evidence" value="ECO:0007669"/>
    <property type="project" value="UniProtKB-EC"/>
</dbReference>
<comment type="similarity">
    <text evidence="1 3">Belongs to the TPP enzyme family.</text>
</comment>
<organism evidence="7 8">
    <name type="scientific">Gimesia panareensis</name>
    <dbReference type="NCBI Taxonomy" id="2527978"/>
    <lineage>
        <taxon>Bacteria</taxon>
        <taxon>Pseudomonadati</taxon>
        <taxon>Planctomycetota</taxon>
        <taxon>Planctomycetia</taxon>
        <taxon>Planctomycetales</taxon>
        <taxon>Planctomycetaceae</taxon>
        <taxon>Gimesia</taxon>
    </lineage>
</organism>
<evidence type="ECO:0000259" key="6">
    <source>
        <dbReference type="Pfam" id="PF02776"/>
    </source>
</evidence>
<dbReference type="InterPro" id="IPR012001">
    <property type="entry name" value="Thiamin_PyroP_enz_TPP-bd_dom"/>
</dbReference>
<dbReference type="EC" id="1.2.5.1" evidence="7"/>
<dbReference type="SUPFAM" id="SSF52467">
    <property type="entry name" value="DHS-like NAD/FAD-binding domain"/>
    <property type="match status" value="1"/>
</dbReference>
<evidence type="ECO:0000256" key="2">
    <source>
        <dbReference type="ARBA" id="ARBA00023052"/>
    </source>
</evidence>
<dbReference type="SUPFAM" id="SSF52518">
    <property type="entry name" value="Thiamin diphosphate-binding fold (THDP-binding)"/>
    <property type="match status" value="2"/>
</dbReference>
<dbReference type="Pfam" id="PF02776">
    <property type="entry name" value="TPP_enzyme_N"/>
    <property type="match status" value="1"/>
</dbReference>